<dbReference type="EMBL" id="BDFE01000016">
    <property type="protein sequence ID" value="GAU08972.1"/>
    <property type="molecule type" value="Genomic_DNA"/>
</dbReference>
<dbReference type="RefSeq" id="WP_069859042.1">
    <property type="nucleotide sequence ID" value="NZ_BDFE01000016.1"/>
</dbReference>
<evidence type="ECO:0008006" key="4">
    <source>
        <dbReference type="Google" id="ProtNLM"/>
    </source>
</evidence>
<accession>A0A194AFW3</accession>
<dbReference type="AlphaFoldDB" id="A0A194AFW3"/>
<gene>
    <name evidence="2" type="ORF">DPF_1691</name>
</gene>
<feature type="transmembrane region" description="Helical" evidence="1">
    <location>
        <begin position="12"/>
        <end position="35"/>
    </location>
</feature>
<evidence type="ECO:0000256" key="1">
    <source>
        <dbReference type="SAM" id="Phobius"/>
    </source>
</evidence>
<keyword evidence="1" id="KW-0812">Transmembrane</keyword>
<keyword evidence="1" id="KW-1133">Transmembrane helix</keyword>
<keyword evidence="1" id="KW-0472">Membrane</keyword>
<organism evidence="2 3">
    <name type="scientific">Desulfoplanes formicivorans</name>
    <dbReference type="NCBI Taxonomy" id="1592317"/>
    <lineage>
        <taxon>Bacteria</taxon>
        <taxon>Pseudomonadati</taxon>
        <taxon>Thermodesulfobacteriota</taxon>
        <taxon>Desulfovibrionia</taxon>
        <taxon>Desulfovibrionales</taxon>
        <taxon>Desulfoplanaceae</taxon>
        <taxon>Desulfoplanes</taxon>
    </lineage>
</organism>
<evidence type="ECO:0000313" key="2">
    <source>
        <dbReference type="EMBL" id="GAU08972.1"/>
    </source>
</evidence>
<name>A0A194AFW3_9BACT</name>
<reference evidence="3" key="1">
    <citation type="submission" date="2016-06" db="EMBL/GenBank/DDBJ databases">
        <title>Draft genome sequence of Desulfoplanes formicivorans strain Pf12B.</title>
        <authorList>
            <person name="Watanabe M."/>
            <person name="Kojima H."/>
            <person name="Fukui M."/>
        </authorList>
    </citation>
    <scope>NUCLEOTIDE SEQUENCE [LARGE SCALE GENOMIC DNA]</scope>
    <source>
        <strain evidence="3">Pf12B</strain>
    </source>
</reference>
<sequence>MRNQKLILPKKTILALVAGVLVLGVVGFLLLFPVLRDMNRLDRQIARAQTRLAVKKELYPDYSRLLKMQQTQEAFRLIPYEDTMTREKDISTFGNTIASLCTRTGMDYVAATPSPESISGAKHMVLVDVVIRGDFLRFREFLLQLLQVPSLVSVQQIKVRSIPEDREYGLKLWVGLH</sequence>
<protein>
    <recommendedName>
        <fullName evidence="4">General secretion pathway protein M</fullName>
    </recommendedName>
</protein>
<proteinExistence type="predicted"/>
<comment type="caution">
    <text evidence="2">The sequence shown here is derived from an EMBL/GenBank/DDBJ whole genome shotgun (WGS) entry which is preliminary data.</text>
</comment>
<dbReference type="Gene3D" id="3.30.70.60">
    <property type="match status" value="1"/>
</dbReference>
<dbReference type="Proteomes" id="UP000095200">
    <property type="component" value="Unassembled WGS sequence"/>
</dbReference>
<evidence type="ECO:0000313" key="3">
    <source>
        <dbReference type="Proteomes" id="UP000095200"/>
    </source>
</evidence>
<keyword evidence="3" id="KW-1185">Reference proteome</keyword>
<dbReference type="STRING" id="1592317.DPF_1691"/>
<dbReference type="InterPro" id="IPR014717">
    <property type="entry name" value="Transl_elong_EF1B/ribsomal_bS6"/>
</dbReference>